<comment type="caution">
    <text evidence="1">The sequence shown here is derived from an EMBL/GenBank/DDBJ whole genome shotgun (WGS) entry which is preliminary data.</text>
</comment>
<reference evidence="1 2" key="1">
    <citation type="submission" date="2018-04" db="EMBL/GenBank/DDBJ databases">
        <title>Adhaeribacter sp. HMF7616 genome sequencing and assembly.</title>
        <authorList>
            <person name="Kang H."/>
            <person name="Kang J."/>
            <person name="Cha I."/>
            <person name="Kim H."/>
            <person name="Joh K."/>
        </authorList>
    </citation>
    <scope>NUCLEOTIDE SEQUENCE [LARGE SCALE GENOMIC DNA]</scope>
    <source>
        <strain evidence="1 2">HMF7616</strain>
    </source>
</reference>
<organism evidence="1 2">
    <name type="scientific">Adhaeribacter pallidiroseus</name>
    <dbReference type="NCBI Taxonomy" id="2072847"/>
    <lineage>
        <taxon>Bacteria</taxon>
        <taxon>Pseudomonadati</taxon>
        <taxon>Bacteroidota</taxon>
        <taxon>Cytophagia</taxon>
        <taxon>Cytophagales</taxon>
        <taxon>Hymenobacteraceae</taxon>
        <taxon>Adhaeribacter</taxon>
    </lineage>
</organism>
<dbReference type="AlphaFoldDB" id="A0A369Q2J4"/>
<sequence>MSLKLDKSKLQVFETVPDLYLILSPDLIILNASNAYLEATFTLRNSLPANIFLRPFRIIRSMGCGWGFQSQIILRVRIKT</sequence>
<protein>
    <submittedName>
        <fullName evidence="1">Uncharacterized protein</fullName>
    </submittedName>
</protein>
<dbReference type="Proteomes" id="UP000253919">
    <property type="component" value="Unassembled WGS sequence"/>
</dbReference>
<evidence type="ECO:0000313" key="2">
    <source>
        <dbReference type="Proteomes" id="UP000253919"/>
    </source>
</evidence>
<evidence type="ECO:0000313" key="1">
    <source>
        <dbReference type="EMBL" id="RDC58670.1"/>
    </source>
</evidence>
<keyword evidence="2" id="KW-1185">Reference proteome</keyword>
<name>A0A369Q2J4_9BACT</name>
<accession>A0A369Q2J4</accession>
<gene>
    <name evidence="1" type="ORF">AHMF7616_05304</name>
</gene>
<dbReference type="EMBL" id="QASA01000003">
    <property type="protein sequence ID" value="RDC58670.1"/>
    <property type="molecule type" value="Genomic_DNA"/>
</dbReference>
<proteinExistence type="predicted"/>